<organism evidence="2 3">
    <name type="scientific">Datura stramonium</name>
    <name type="common">Jimsonweed</name>
    <name type="synonym">Common thornapple</name>
    <dbReference type="NCBI Taxonomy" id="4076"/>
    <lineage>
        <taxon>Eukaryota</taxon>
        <taxon>Viridiplantae</taxon>
        <taxon>Streptophyta</taxon>
        <taxon>Embryophyta</taxon>
        <taxon>Tracheophyta</taxon>
        <taxon>Spermatophyta</taxon>
        <taxon>Magnoliopsida</taxon>
        <taxon>eudicotyledons</taxon>
        <taxon>Gunneridae</taxon>
        <taxon>Pentapetalae</taxon>
        <taxon>asterids</taxon>
        <taxon>lamiids</taxon>
        <taxon>Solanales</taxon>
        <taxon>Solanaceae</taxon>
        <taxon>Solanoideae</taxon>
        <taxon>Datureae</taxon>
        <taxon>Datura</taxon>
    </lineage>
</organism>
<proteinExistence type="predicted"/>
<dbReference type="Proteomes" id="UP000823775">
    <property type="component" value="Unassembled WGS sequence"/>
</dbReference>
<sequence>ALLTIRFCFDLRCLIRRQSPSPIAGARRTPGTAPLHRARQFLFQSSLPLFPTSCSRACTRRRRDVDSQPALLASRPGPVGSRQSPSGNFLSPLPPVDLALSRV</sequence>
<accession>A0ABS8SS89</accession>
<keyword evidence="3" id="KW-1185">Reference proteome</keyword>
<dbReference type="EMBL" id="JACEIK010000709">
    <property type="protein sequence ID" value="MCD7461237.1"/>
    <property type="molecule type" value="Genomic_DNA"/>
</dbReference>
<protein>
    <submittedName>
        <fullName evidence="2">Uncharacterized protein</fullName>
    </submittedName>
</protein>
<reference evidence="2 3" key="1">
    <citation type="journal article" date="2021" name="BMC Genomics">
        <title>Datura genome reveals duplications of psychoactive alkaloid biosynthetic genes and high mutation rate following tissue culture.</title>
        <authorList>
            <person name="Rajewski A."/>
            <person name="Carter-House D."/>
            <person name="Stajich J."/>
            <person name="Litt A."/>
        </authorList>
    </citation>
    <scope>NUCLEOTIDE SEQUENCE [LARGE SCALE GENOMIC DNA]</scope>
    <source>
        <strain evidence="2">AR-01</strain>
    </source>
</reference>
<evidence type="ECO:0000256" key="1">
    <source>
        <dbReference type="SAM" id="MobiDB-lite"/>
    </source>
</evidence>
<gene>
    <name evidence="2" type="ORF">HAX54_045599</name>
</gene>
<name>A0ABS8SS89_DATST</name>
<evidence type="ECO:0000313" key="3">
    <source>
        <dbReference type="Proteomes" id="UP000823775"/>
    </source>
</evidence>
<feature type="non-terminal residue" evidence="2">
    <location>
        <position position="1"/>
    </location>
</feature>
<feature type="region of interest" description="Disordered" evidence="1">
    <location>
        <begin position="61"/>
        <end position="103"/>
    </location>
</feature>
<comment type="caution">
    <text evidence="2">The sequence shown here is derived from an EMBL/GenBank/DDBJ whole genome shotgun (WGS) entry which is preliminary data.</text>
</comment>
<evidence type="ECO:0000313" key="2">
    <source>
        <dbReference type="EMBL" id="MCD7461237.1"/>
    </source>
</evidence>